<dbReference type="EMBL" id="RAQQ01000006">
    <property type="protein sequence ID" value="RKF27559.1"/>
    <property type="molecule type" value="Genomic_DNA"/>
</dbReference>
<dbReference type="Proteomes" id="UP000285744">
    <property type="component" value="Unassembled WGS sequence"/>
</dbReference>
<feature type="region of interest" description="Disordered" evidence="1">
    <location>
        <begin position="97"/>
        <end position="179"/>
    </location>
</feature>
<feature type="compositionally biased region" description="Low complexity" evidence="1">
    <location>
        <begin position="97"/>
        <end position="136"/>
    </location>
</feature>
<organism evidence="2 4">
    <name type="scientific">Micromonospora globbae</name>
    <dbReference type="NCBI Taxonomy" id="1894969"/>
    <lineage>
        <taxon>Bacteria</taxon>
        <taxon>Bacillati</taxon>
        <taxon>Actinomycetota</taxon>
        <taxon>Actinomycetes</taxon>
        <taxon>Micromonosporales</taxon>
        <taxon>Micromonosporaceae</taxon>
        <taxon>Micromonospora</taxon>
    </lineage>
</organism>
<dbReference type="AlphaFoldDB" id="A0A420F3P9"/>
<dbReference type="RefSeq" id="WP_120328323.1">
    <property type="nucleotide sequence ID" value="NZ_CP108084.1"/>
</dbReference>
<reference evidence="3" key="2">
    <citation type="submission" date="2022-10" db="EMBL/GenBank/DDBJ databases">
        <title>The complete genomes of actinobacterial strains from the NBC collection.</title>
        <authorList>
            <person name="Joergensen T.S."/>
            <person name="Alvarez Arevalo M."/>
            <person name="Sterndorff E.B."/>
            <person name="Faurdal D."/>
            <person name="Vuksanovic O."/>
            <person name="Mourched A.-S."/>
            <person name="Charusanti P."/>
            <person name="Shaw S."/>
            <person name="Blin K."/>
            <person name="Weber T."/>
        </authorList>
    </citation>
    <scope>NUCLEOTIDE SEQUENCE</scope>
    <source>
        <strain evidence="3">NBC_00256</strain>
    </source>
</reference>
<name>A0A420F3P9_9ACTN</name>
<evidence type="ECO:0008006" key="6">
    <source>
        <dbReference type="Google" id="ProtNLM"/>
    </source>
</evidence>
<protein>
    <recommendedName>
        <fullName evidence="6">Anti-sigma factor</fullName>
    </recommendedName>
</protein>
<sequence>MTVGGFREVDHDLLADFLGGALDGTPEQAMVARLVAEDAAWAEAYARLAPAVSAVRADLARWGEPVDEIPPAVADRITAALAALSADRPDPAVLDAAADADSVPVDPATDSRPAGADPDVPPAATDPAGTDAAPDGDAPDDEPAGVRLVPAQGRSPRRPGVGAPRSEPGAATGPGRRRRWRRVAGPVALAAVSLAAVGLGVNHLARGTDDARTADTALNHPASAPEAASGADPVRTTGPAMHSGTDYTPQSLAAPLATTKAYGVPSPPRMAGAEGGRIPAPDGRDLLARLTDQDALRACLRAIAAEHPAGPLVADLIDYAAFQGEQALVVRFTDGTGTSWAWVSGPECGVPGSGADTRYRTRVG</sequence>
<evidence type="ECO:0000313" key="4">
    <source>
        <dbReference type="Proteomes" id="UP000285744"/>
    </source>
</evidence>
<evidence type="ECO:0000256" key="1">
    <source>
        <dbReference type="SAM" id="MobiDB-lite"/>
    </source>
</evidence>
<reference evidence="2 4" key="1">
    <citation type="journal article" date="2018" name="Int. J. Syst. Evol. Microbiol.">
        <title>Micromonospora globbae sp. nov., an endophytic actinomycete isolated from roots of Globba winitii C. H. Wright.</title>
        <authorList>
            <person name="Kuncharoen N."/>
            <person name="Pittayakhajonwut P."/>
            <person name="Tanasupawat S."/>
        </authorList>
    </citation>
    <scope>NUCLEOTIDE SEQUENCE [LARGE SCALE GENOMIC DNA]</scope>
    <source>
        <strain evidence="2 4">WPS1-2</strain>
    </source>
</reference>
<evidence type="ECO:0000313" key="5">
    <source>
        <dbReference type="Proteomes" id="UP001432190"/>
    </source>
</evidence>
<dbReference type="EMBL" id="CP108084">
    <property type="protein sequence ID" value="WUP48775.1"/>
    <property type="molecule type" value="Genomic_DNA"/>
</dbReference>
<gene>
    <name evidence="2" type="ORF">D7I43_11005</name>
    <name evidence="3" type="ORF">OG994_24815</name>
</gene>
<accession>A0A420F3P9</accession>
<evidence type="ECO:0000313" key="3">
    <source>
        <dbReference type="EMBL" id="WUP48775.1"/>
    </source>
</evidence>
<dbReference type="OrthoDB" id="3404896at2"/>
<proteinExistence type="predicted"/>
<keyword evidence="5" id="KW-1185">Reference proteome</keyword>
<evidence type="ECO:0000313" key="2">
    <source>
        <dbReference type="EMBL" id="RKF27559.1"/>
    </source>
</evidence>
<feature type="region of interest" description="Disordered" evidence="1">
    <location>
        <begin position="221"/>
        <end position="280"/>
    </location>
</feature>
<dbReference type="Proteomes" id="UP001432190">
    <property type="component" value="Chromosome"/>
</dbReference>